<keyword evidence="5" id="KW-0807">Transducer</keyword>
<dbReference type="InterPro" id="IPR000909">
    <property type="entry name" value="PLipase_C_PInositol-sp_X_dom"/>
</dbReference>
<dbReference type="EMBL" id="JALLPJ020001065">
    <property type="protein sequence ID" value="KAL3777096.1"/>
    <property type="molecule type" value="Genomic_DNA"/>
</dbReference>
<evidence type="ECO:0000313" key="10">
    <source>
        <dbReference type="EMBL" id="KAL3777096.1"/>
    </source>
</evidence>
<dbReference type="SMART" id="SM00239">
    <property type="entry name" value="C2"/>
    <property type="match status" value="1"/>
</dbReference>
<keyword evidence="4 6" id="KW-0443">Lipid metabolism</keyword>
<keyword evidence="11" id="KW-1185">Reference proteome</keyword>
<gene>
    <name evidence="10" type="ORF">ACHAWO_010468</name>
</gene>
<dbReference type="Pfam" id="PF00388">
    <property type="entry name" value="PI-PLC-X"/>
    <property type="match status" value="1"/>
</dbReference>
<feature type="compositionally biased region" description="Basic and acidic residues" evidence="7">
    <location>
        <begin position="1005"/>
        <end position="1042"/>
    </location>
</feature>
<dbReference type="InterPro" id="IPR001192">
    <property type="entry name" value="PI-PLC_fam"/>
</dbReference>
<dbReference type="Gene3D" id="2.60.40.150">
    <property type="entry name" value="C2 domain"/>
    <property type="match status" value="1"/>
</dbReference>
<dbReference type="PANTHER" id="PTHR10336:SF36">
    <property type="entry name" value="1-PHOSPHATIDYLINOSITOL 4,5-BISPHOSPHATE PHOSPHODIESTERASE BETA-4"/>
    <property type="match status" value="1"/>
</dbReference>
<evidence type="ECO:0000256" key="4">
    <source>
        <dbReference type="ARBA" id="ARBA00023098"/>
    </source>
</evidence>
<proteinExistence type="predicted"/>
<evidence type="ECO:0000259" key="9">
    <source>
        <dbReference type="PROSITE" id="PS50008"/>
    </source>
</evidence>
<dbReference type="GO" id="GO:0007165">
    <property type="term" value="P:signal transduction"/>
    <property type="evidence" value="ECO:0007669"/>
    <property type="project" value="UniProtKB-KW"/>
</dbReference>
<dbReference type="CDD" id="cd00275">
    <property type="entry name" value="C2_PLC_like"/>
    <property type="match status" value="1"/>
</dbReference>
<dbReference type="PROSITE" id="PS50004">
    <property type="entry name" value="C2"/>
    <property type="match status" value="1"/>
</dbReference>
<evidence type="ECO:0000259" key="8">
    <source>
        <dbReference type="PROSITE" id="PS50004"/>
    </source>
</evidence>
<dbReference type="InterPro" id="IPR017946">
    <property type="entry name" value="PLC-like_Pdiesterase_TIM-brl"/>
</dbReference>
<dbReference type="GO" id="GO:0004435">
    <property type="term" value="F:phosphatidylinositol-4,5-bisphosphate phospholipase C activity"/>
    <property type="evidence" value="ECO:0007669"/>
    <property type="project" value="UniProtKB-EC"/>
</dbReference>
<evidence type="ECO:0000256" key="5">
    <source>
        <dbReference type="ARBA" id="ARBA00023224"/>
    </source>
</evidence>
<reference evidence="10 11" key="1">
    <citation type="submission" date="2024-10" db="EMBL/GenBank/DDBJ databases">
        <title>Updated reference genomes for cyclostephanoid diatoms.</title>
        <authorList>
            <person name="Roberts W.R."/>
            <person name="Alverson A.J."/>
        </authorList>
    </citation>
    <scope>NUCLEOTIDE SEQUENCE [LARGE SCALE GENOMIC DNA]</scope>
    <source>
        <strain evidence="10 11">AJA010-31</strain>
    </source>
</reference>
<protein>
    <recommendedName>
        <fullName evidence="1 6">Phosphoinositide phospholipase C</fullName>
        <ecNumber evidence="1 6">3.1.4.11</ecNumber>
    </recommendedName>
</protein>
<feature type="domain" description="PI-PLC Y-box" evidence="9">
    <location>
        <begin position="1398"/>
        <end position="1485"/>
    </location>
</feature>
<evidence type="ECO:0000256" key="7">
    <source>
        <dbReference type="SAM" id="MobiDB-lite"/>
    </source>
</evidence>
<dbReference type="GO" id="GO:0016042">
    <property type="term" value="P:lipid catabolic process"/>
    <property type="evidence" value="ECO:0007669"/>
    <property type="project" value="UniProtKB-KW"/>
</dbReference>
<feature type="compositionally biased region" description="Polar residues" evidence="7">
    <location>
        <begin position="652"/>
        <end position="661"/>
    </location>
</feature>
<dbReference type="Gene3D" id="3.20.20.190">
    <property type="entry name" value="Phosphatidylinositol (PI) phosphodiesterase"/>
    <property type="match status" value="2"/>
</dbReference>
<keyword evidence="2 6" id="KW-0378">Hydrolase</keyword>
<keyword evidence="3 6" id="KW-0442">Lipid degradation</keyword>
<dbReference type="SUPFAM" id="SSF49562">
    <property type="entry name" value="C2 domain (Calcium/lipid-binding domain, CaLB)"/>
    <property type="match status" value="1"/>
</dbReference>
<dbReference type="SMART" id="SM00149">
    <property type="entry name" value="PLCYc"/>
    <property type="match status" value="1"/>
</dbReference>
<evidence type="ECO:0000313" key="11">
    <source>
        <dbReference type="Proteomes" id="UP001530400"/>
    </source>
</evidence>
<dbReference type="PROSITE" id="PS50007">
    <property type="entry name" value="PIPLC_X_DOMAIN"/>
    <property type="match status" value="1"/>
</dbReference>
<evidence type="ECO:0000256" key="1">
    <source>
        <dbReference type="ARBA" id="ARBA00012368"/>
    </source>
</evidence>
<dbReference type="InterPro" id="IPR035892">
    <property type="entry name" value="C2_domain_sf"/>
</dbReference>
<sequence>MPTPSASISADSGDTPRTDAASRADENGHSPGQQADALPPAQSNRRVKSPTKLTKLKPHFATPPRASRRASSKSDCEQNGDADNEEAQAPIHSGNTLESYVLPKSLRMNRWDVNFLTSGIEVIKVSKNGKQQTRRIAIAPDNRAIYITTNRPQGRVLSMLKRSSSDLAHGGETSVPVKEIDLSMVIRMQMGQQSRRFERARSKSLKQSFMNPVTPKKQRSTLLQNDSLQSNSSINTASDVYSLSIIYRPPTSNSTNSTLVSVGSNVKENFVSAMMIATSPSNSSRVLDDGEDSLDLIIPSKADYDALSRTLEDLLALYKAVEPSASPLFAWIQYHLVDMGKRLGTDRNGVIVKGGISCSDWVHLCRRWNAPVTKADATLLYDTYCESSGKAAQSDGLEFADIVRLVDILRQWISENASIEPVADPRKEVFERVARIKSDGEQSRINSPSKETGVFVKGFRDEPDHVTTVSASTFLHFLRAEQKESDWSLEDVKDLFAQLNGYRDSNLDIVSTVDGVTWEREYISWDAFARYILLESNDVFDPKRMTHSKRSVFRVACITLLLQLLMNKHLQICSSMSEPLNNYWINTSHDTYLRRTNASSGSHKQLDLTDLQSYTLALYRGARAIELDVWDGPNGTKDPVVRTGISSFPDETASSTNRRSNIGRSGPGLIFSEVLKTVRYFLQSEPNSYPIILLIENHCSLEYQEKMAADINAILSKDNILYRPYAPDLKVLPSPAELIGKVIIKSKRSSDLLVLNDDFDDENRAAVDPSFAEYDSEDDLDENVIGFKSSGTIKSADDRKVSLKELYQTASAEALDSKSAANAVYNELMDATIAEQQARRHADALLKDIGMTYEELKAKREMGGDYVEEGTEVELCHDGDGVRIKETVDHALEIAKAFAESVEESRLISIAATAEARSETELFDIASGDLLEKESILCDAKEALQEVIKHSADLKEAAEKALADARINREYADNAQSRVESVTALLNKSHNQAMSSETVANTADTEAKISEQRAADAESRAKKARDNAEEDRKKSEHESKLEEDLEAQLTSAMTQLNKARKSVQAAREKANDAVSKADKLTEEISFIKSASKHHAHSASFDDEKSIVSLVDERKVCMNQMEDAFSDKLLREADTRQLSALIEELSRKLKVQAKTAAAARRQADHSLAVADQMEEHALEEREAANLRCIAREKAKLSVKRSDDVMHSTESQLAEAQRAASEAHQLAVSSRENAERLSQELENIQDPSSLKKAVQSAQDERDAVYSMYESAKYSKEKADQRAAEAKQAYEKDCIRLKAMEREAMADLLNKESAEQAEVLTMNACENANALSDLLRSLTQKYNNAEALATEKSGALEIATRYKDKKIRVQPLSSELSNLTFFHSCKHKSWEKSSTLHICSMHSIPETRVVEHAEKGKAMWSQWVQFSKNHITRTFPQSSTRNYNPLLPWALGCQCVSMNFIRNQFMLLNDGRFRENGNQGYVLKPEYLCRNALDESAIDDAMNCKHPRMVKVQVLSGYCIPKSEETALSGSHASQKRSISPFVKMTMFDGSPATFLKPPTHSTAVIKGNGLNPVWNDKERAFACLNPSVGMLLFAVYDHCDVSKSDLFIGASAIPVSCLREGYRSVSLYDSNNMRSGAMRFASLLIKIKIEA</sequence>
<feature type="compositionally biased region" description="Basic residues" evidence="7">
    <location>
        <begin position="45"/>
        <end position="58"/>
    </location>
</feature>
<dbReference type="InterPro" id="IPR011993">
    <property type="entry name" value="PH-like_dom_sf"/>
</dbReference>
<feature type="region of interest" description="Disordered" evidence="7">
    <location>
        <begin position="641"/>
        <end position="661"/>
    </location>
</feature>
<dbReference type="InterPro" id="IPR000008">
    <property type="entry name" value="C2_dom"/>
</dbReference>
<dbReference type="Pfam" id="PF00387">
    <property type="entry name" value="PI-PLC-Y"/>
    <property type="match status" value="1"/>
</dbReference>
<dbReference type="Gene3D" id="1.10.238.10">
    <property type="entry name" value="EF-hand"/>
    <property type="match status" value="1"/>
</dbReference>
<feature type="region of interest" description="Disordered" evidence="7">
    <location>
        <begin position="1"/>
        <end position="92"/>
    </location>
</feature>
<feature type="compositionally biased region" description="Polar residues" evidence="7">
    <location>
        <begin position="991"/>
        <end position="1004"/>
    </location>
</feature>
<accession>A0ABD3NR66</accession>
<evidence type="ECO:0000256" key="6">
    <source>
        <dbReference type="RuleBase" id="RU361133"/>
    </source>
</evidence>
<feature type="compositionally biased region" description="Polar residues" evidence="7">
    <location>
        <begin position="1"/>
        <end position="12"/>
    </location>
</feature>
<dbReference type="PANTHER" id="PTHR10336">
    <property type="entry name" value="PHOSPHOINOSITIDE-SPECIFIC PHOSPHOLIPASE C FAMILY PROTEIN"/>
    <property type="match status" value="1"/>
</dbReference>
<comment type="caution">
    <text evidence="10">The sequence shown here is derived from an EMBL/GenBank/DDBJ whole genome shotgun (WGS) entry which is preliminary data.</text>
</comment>
<dbReference type="InterPro" id="IPR001711">
    <property type="entry name" value="PLipase_C_Pinositol-sp_Y"/>
</dbReference>
<dbReference type="EC" id="3.1.4.11" evidence="1 6"/>
<evidence type="ECO:0000256" key="2">
    <source>
        <dbReference type="ARBA" id="ARBA00022801"/>
    </source>
</evidence>
<dbReference type="Proteomes" id="UP001530400">
    <property type="component" value="Unassembled WGS sequence"/>
</dbReference>
<dbReference type="PRINTS" id="PR00390">
    <property type="entry name" value="PHPHLIPASEC"/>
</dbReference>
<dbReference type="Pfam" id="PF00168">
    <property type="entry name" value="C2"/>
    <property type="match status" value="1"/>
</dbReference>
<dbReference type="SMART" id="SM00148">
    <property type="entry name" value="PLCXc"/>
    <property type="match status" value="1"/>
</dbReference>
<dbReference type="SUPFAM" id="SSF51695">
    <property type="entry name" value="PLC-like phosphodiesterases"/>
    <property type="match status" value="1"/>
</dbReference>
<dbReference type="PROSITE" id="PS50008">
    <property type="entry name" value="PIPLC_Y_DOMAIN"/>
    <property type="match status" value="1"/>
</dbReference>
<comment type="catalytic activity">
    <reaction evidence="6">
        <text>a 1,2-diacyl-sn-glycero-3-phospho-(1D-myo-inositol-4,5-bisphosphate) + H2O = 1D-myo-inositol 1,4,5-trisphosphate + a 1,2-diacyl-sn-glycerol + H(+)</text>
        <dbReference type="Rhea" id="RHEA:33179"/>
        <dbReference type="ChEBI" id="CHEBI:15377"/>
        <dbReference type="ChEBI" id="CHEBI:15378"/>
        <dbReference type="ChEBI" id="CHEBI:17815"/>
        <dbReference type="ChEBI" id="CHEBI:58456"/>
        <dbReference type="ChEBI" id="CHEBI:203600"/>
        <dbReference type="EC" id="3.1.4.11"/>
    </reaction>
</comment>
<feature type="domain" description="C2" evidence="8">
    <location>
        <begin position="1486"/>
        <end position="1627"/>
    </location>
</feature>
<feature type="compositionally biased region" description="Basic and acidic residues" evidence="7">
    <location>
        <begin position="14"/>
        <end position="28"/>
    </location>
</feature>
<organism evidence="10 11">
    <name type="scientific">Cyclotella atomus</name>
    <dbReference type="NCBI Taxonomy" id="382360"/>
    <lineage>
        <taxon>Eukaryota</taxon>
        <taxon>Sar</taxon>
        <taxon>Stramenopiles</taxon>
        <taxon>Ochrophyta</taxon>
        <taxon>Bacillariophyta</taxon>
        <taxon>Coscinodiscophyceae</taxon>
        <taxon>Thalassiosirophycidae</taxon>
        <taxon>Stephanodiscales</taxon>
        <taxon>Stephanodiscaceae</taxon>
        <taxon>Cyclotella</taxon>
    </lineage>
</organism>
<name>A0ABD3NR66_9STRA</name>
<feature type="region of interest" description="Disordered" evidence="7">
    <location>
        <begin position="991"/>
        <end position="1046"/>
    </location>
</feature>
<evidence type="ECO:0000256" key="3">
    <source>
        <dbReference type="ARBA" id="ARBA00022963"/>
    </source>
</evidence>
<dbReference type="Gene3D" id="2.30.29.30">
    <property type="entry name" value="Pleckstrin-homology domain (PH domain)/Phosphotyrosine-binding domain (PTB)"/>
    <property type="match status" value="1"/>
</dbReference>